<proteinExistence type="predicted"/>
<dbReference type="EMBL" id="DP000086">
    <property type="protein sequence ID" value="ABB47424.1"/>
    <property type="molecule type" value="Genomic_DNA"/>
</dbReference>
<feature type="compositionally biased region" description="Basic residues" evidence="1">
    <location>
        <begin position="75"/>
        <end position="85"/>
    </location>
</feature>
<sequence length="129" mass="13784">MRGRRQRPAGFGWRGGEAEDDLAAVMPKVVEVRPTVARARRKGRPTVARARRKGRPKGLARGRMGWRRLAAVFRAKQRSSQRKGRRCDVDGGDGDVGRCSGTAEGAAGGDAVAATPLFTGEDASPMVSP</sequence>
<reference evidence="2" key="2">
    <citation type="submission" date="2003-05" db="EMBL/GenBank/DDBJ databases">
        <authorList>
            <person name="Buell C.R."/>
            <person name="Wing R.A."/>
            <person name="McCombie W.R."/>
            <person name="Messing J."/>
            <person name="Yuan Q."/>
            <person name="Ouyang S."/>
        </authorList>
    </citation>
    <scope>NUCLEOTIDE SEQUENCE</scope>
</reference>
<feature type="compositionally biased region" description="Low complexity" evidence="1">
    <location>
        <begin position="97"/>
        <end position="114"/>
    </location>
</feature>
<reference evidence="2" key="1">
    <citation type="journal article" date="2003" name="Science">
        <title>In-depth view of structure, activity, and evolution of rice chromosome 10.</title>
        <authorList>
            <consortium name="Rice Chromosome 10 Sequencing Consortium"/>
        </authorList>
    </citation>
    <scope>NUCLEOTIDE SEQUENCE [LARGE SCALE GENOMIC DNA]</scope>
</reference>
<dbReference type="AlphaFoldDB" id="Q338V8"/>
<accession>Q338V8</accession>
<gene>
    <name evidence="2" type="ordered locus">LOC_Os10g24140</name>
</gene>
<feature type="compositionally biased region" description="Basic residues" evidence="1">
    <location>
        <begin position="38"/>
        <end position="66"/>
    </location>
</feature>
<evidence type="ECO:0000256" key="1">
    <source>
        <dbReference type="SAM" id="MobiDB-lite"/>
    </source>
</evidence>
<evidence type="ECO:0000313" key="2">
    <source>
        <dbReference type="EMBL" id="ABB47424.1"/>
    </source>
</evidence>
<organism evidence="2">
    <name type="scientific">Oryza sativa subsp. japonica</name>
    <name type="common">Rice</name>
    <dbReference type="NCBI Taxonomy" id="39947"/>
    <lineage>
        <taxon>Eukaryota</taxon>
        <taxon>Viridiplantae</taxon>
        <taxon>Streptophyta</taxon>
        <taxon>Embryophyta</taxon>
        <taxon>Tracheophyta</taxon>
        <taxon>Spermatophyta</taxon>
        <taxon>Magnoliopsida</taxon>
        <taxon>Liliopsida</taxon>
        <taxon>Poales</taxon>
        <taxon>Poaceae</taxon>
        <taxon>BOP clade</taxon>
        <taxon>Oryzoideae</taxon>
        <taxon>Oryzeae</taxon>
        <taxon>Oryzinae</taxon>
        <taxon>Oryza</taxon>
        <taxon>Oryza sativa</taxon>
    </lineage>
</organism>
<feature type="region of interest" description="Disordered" evidence="1">
    <location>
        <begin position="37"/>
        <end position="129"/>
    </location>
</feature>
<protein>
    <submittedName>
        <fullName evidence="2">Uncharacterized protein</fullName>
    </submittedName>
</protein>
<reference evidence="2" key="3">
    <citation type="submission" date="2006-07" db="EMBL/GenBank/DDBJ databases">
        <authorList>
            <person name="Buell R."/>
        </authorList>
    </citation>
    <scope>NUCLEOTIDE SEQUENCE</scope>
</reference>
<name>Q338V8_ORYSJ</name>